<dbReference type="PANTHER" id="PTHR44757:SF2">
    <property type="entry name" value="BIOFILM ARCHITECTURE MAINTENANCE PROTEIN MBAA"/>
    <property type="match status" value="1"/>
</dbReference>
<evidence type="ECO:0000313" key="4">
    <source>
        <dbReference type="EMBL" id="TFD02012.1"/>
    </source>
</evidence>
<feature type="transmembrane region" description="Helical" evidence="1">
    <location>
        <begin position="43"/>
        <end position="62"/>
    </location>
</feature>
<dbReference type="Gene3D" id="3.30.70.270">
    <property type="match status" value="1"/>
</dbReference>
<dbReference type="SUPFAM" id="SSF55073">
    <property type="entry name" value="Nucleotide cyclase"/>
    <property type="match status" value="1"/>
</dbReference>
<dbReference type="SMART" id="SM00052">
    <property type="entry name" value="EAL"/>
    <property type="match status" value="1"/>
</dbReference>
<feature type="transmembrane region" description="Helical" evidence="1">
    <location>
        <begin position="165"/>
        <end position="187"/>
    </location>
</feature>
<accession>A0ABY2JDP2</accession>
<dbReference type="NCBIfam" id="TIGR00254">
    <property type="entry name" value="GGDEF"/>
    <property type="match status" value="1"/>
</dbReference>
<dbReference type="SUPFAM" id="SSF141868">
    <property type="entry name" value="EAL domain-like"/>
    <property type="match status" value="1"/>
</dbReference>
<reference evidence="4 5" key="1">
    <citation type="submission" date="2019-03" db="EMBL/GenBank/DDBJ databases">
        <title>Genomics of glacier-inhabiting Cryobacterium strains.</title>
        <authorList>
            <person name="Liu Q."/>
            <person name="Xin Y.-H."/>
        </authorList>
    </citation>
    <scope>NUCLEOTIDE SEQUENCE [LARGE SCALE GENOMIC DNA]</scope>
    <source>
        <strain evidence="4 5">TMT2-16</strain>
    </source>
</reference>
<evidence type="ECO:0000313" key="5">
    <source>
        <dbReference type="Proteomes" id="UP000297851"/>
    </source>
</evidence>
<feature type="transmembrane region" description="Helical" evidence="1">
    <location>
        <begin position="74"/>
        <end position="94"/>
    </location>
</feature>
<dbReference type="Pfam" id="PF00990">
    <property type="entry name" value="GGDEF"/>
    <property type="match status" value="1"/>
</dbReference>
<dbReference type="CDD" id="cd01948">
    <property type="entry name" value="EAL"/>
    <property type="match status" value="1"/>
</dbReference>
<name>A0ABY2JDP2_9MICO</name>
<feature type="transmembrane region" description="Helical" evidence="1">
    <location>
        <begin position="231"/>
        <end position="250"/>
    </location>
</feature>
<dbReference type="SMART" id="SM00267">
    <property type="entry name" value="GGDEF"/>
    <property type="match status" value="1"/>
</dbReference>
<keyword evidence="1" id="KW-0472">Membrane</keyword>
<sequence>MRLRPGILHVTPPLRRGTRRVADREAERGGPAMTGGTRERFRFGALTLMLVLVIAYTLGLALKGDDFSPLVDGWLAMLSVWAPVLVGCAAVYRVGRGQIEVGLATAALTMNALADTYYLVSADADGASPFPSPADIGYLLFYLLLLWALAVLVNRQLRGSAWSVFLDTAVGSLGAAAVLAVILSPVFDSAAADPLSLGAVIAAAYPVLDLLVVAAIAGIVASHGPDAGKRWMLLVAGLVVFAGADTVFALQGDLYTVGTLLDATWNIGVVLIALWVDGTSLPRPVRDRRATATTVSALAVPMVSTIAGLGVLILASQVTVSNLAVALAGATMALAVVPLVGRQRVLNLLARTDDLTGLRNRRAFNADVPTRLAAVEGRTSALLLLDLDRFKEVNDSLGHDVGDRLLIQVGIRLNRQLRAGDLLARLGGDEFAILLTDSAREDALTVAVKLRAALAEPFILEGITLQTSASVGISLYPDQGKDLTALLRKADMAMYKAKTSRGGHHVYDSDDDSHGETRLRTLAELRLALTDEQLVLHYQPKVDLGSGAVRDVEALVRWNHPERGLLLPDQFVPIIEEAGLMHTLTQVVLRQALDQAVLWQAQGHPLTIAVNLSASSLVDTELPDRIGAMIAARDLPSSILALEITEEFLLNDRGRARGILTRLREQDIRISVDDFGTGYSSLAYLRDLPIDELKLDRSFVFPMAGDARAATLVSSTIALAHSLGLRMVAEGVDSGAAYDQLVGFGCDFAQGFHLSQPLSAAELDTWLADRRVADTASAHACEVAPAVPPGDLVAEPAEV</sequence>
<dbReference type="InterPro" id="IPR000160">
    <property type="entry name" value="GGDEF_dom"/>
</dbReference>
<feature type="domain" description="EAL" evidence="2">
    <location>
        <begin position="518"/>
        <end position="771"/>
    </location>
</feature>
<dbReference type="InterPro" id="IPR052155">
    <property type="entry name" value="Biofilm_reg_signaling"/>
</dbReference>
<dbReference type="InterPro" id="IPR029787">
    <property type="entry name" value="Nucleotide_cyclase"/>
</dbReference>
<feature type="transmembrane region" description="Helical" evidence="1">
    <location>
        <begin position="136"/>
        <end position="153"/>
    </location>
</feature>
<proteinExistence type="predicted"/>
<dbReference type="InterPro" id="IPR001633">
    <property type="entry name" value="EAL_dom"/>
</dbReference>
<comment type="caution">
    <text evidence="4">The sequence shown here is derived from an EMBL/GenBank/DDBJ whole genome shotgun (WGS) entry which is preliminary data.</text>
</comment>
<dbReference type="Proteomes" id="UP000297851">
    <property type="component" value="Unassembled WGS sequence"/>
</dbReference>
<dbReference type="InterPro" id="IPR043128">
    <property type="entry name" value="Rev_trsase/Diguanyl_cyclase"/>
</dbReference>
<organism evidence="4 5">
    <name type="scientific">Cryobacterium sandaracinum</name>
    <dbReference type="NCBI Taxonomy" id="1259247"/>
    <lineage>
        <taxon>Bacteria</taxon>
        <taxon>Bacillati</taxon>
        <taxon>Actinomycetota</taxon>
        <taxon>Actinomycetes</taxon>
        <taxon>Micrococcales</taxon>
        <taxon>Microbacteriaceae</taxon>
        <taxon>Cryobacterium</taxon>
    </lineage>
</organism>
<keyword evidence="1" id="KW-0812">Transmembrane</keyword>
<dbReference type="InterPro" id="IPR035919">
    <property type="entry name" value="EAL_sf"/>
</dbReference>
<dbReference type="PROSITE" id="PS50887">
    <property type="entry name" value="GGDEF"/>
    <property type="match status" value="1"/>
</dbReference>
<feature type="transmembrane region" description="Helical" evidence="1">
    <location>
        <begin position="297"/>
        <end position="317"/>
    </location>
</feature>
<keyword evidence="5" id="KW-1185">Reference proteome</keyword>
<dbReference type="PROSITE" id="PS50883">
    <property type="entry name" value="EAL"/>
    <property type="match status" value="1"/>
</dbReference>
<feature type="domain" description="GGDEF" evidence="3">
    <location>
        <begin position="378"/>
        <end position="511"/>
    </location>
</feature>
<feature type="transmembrane region" description="Helical" evidence="1">
    <location>
        <begin position="199"/>
        <end position="219"/>
    </location>
</feature>
<protein>
    <submittedName>
        <fullName evidence="4">EAL domain-containing protein</fullName>
    </submittedName>
</protein>
<evidence type="ECO:0000256" key="1">
    <source>
        <dbReference type="SAM" id="Phobius"/>
    </source>
</evidence>
<dbReference type="EMBL" id="SOGO01000030">
    <property type="protein sequence ID" value="TFD02012.1"/>
    <property type="molecule type" value="Genomic_DNA"/>
</dbReference>
<evidence type="ECO:0000259" key="3">
    <source>
        <dbReference type="PROSITE" id="PS50887"/>
    </source>
</evidence>
<dbReference type="PANTHER" id="PTHR44757">
    <property type="entry name" value="DIGUANYLATE CYCLASE DGCP"/>
    <property type="match status" value="1"/>
</dbReference>
<feature type="transmembrane region" description="Helical" evidence="1">
    <location>
        <begin position="256"/>
        <end position="276"/>
    </location>
</feature>
<dbReference type="Pfam" id="PF00563">
    <property type="entry name" value="EAL"/>
    <property type="match status" value="1"/>
</dbReference>
<gene>
    <name evidence="4" type="ORF">E3T25_10030</name>
</gene>
<keyword evidence="1" id="KW-1133">Transmembrane helix</keyword>
<dbReference type="CDD" id="cd01949">
    <property type="entry name" value="GGDEF"/>
    <property type="match status" value="1"/>
</dbReference>
<evidence type="ECO:0000259" key="2">
    <source>
        <dbReference type="PROSITE" id="PS50883"/>
    </source>
</evidence>
<feature type="transmembrane region" description="Helical" evidence="1">
    <location>
        <begin position="101"/>
        <end position="120"/>
    </location>
</feature>
<dbReference type="Gene3D" id="3.20.20.450">
    <property type="entry name" value="EAL domain"/>
    <property type="match status" value="1"/>
</dbReference>